<organism evidence="2">
    <name type="scientific">mine drainage metagenome</name>
    <dbReference type="NCBI Taxonomy" id="410659"/>
    <lineage>
        <taxon>unclassified sequences</taxon>
        <taxon>metagenomes</taxon>
        <taxon>ecological metagenomes</taxon>
    </lineage>
</organism>
<keyword evidence="1" id="KW-0732">Signal</keyword>
<dbReference type="SUPFAM" id="SSF53850">
    <property type="entry name" value="Periplasmic binding protein-like II"/>
    <property type="match status" value="1"/>
</dbReference>
<name>T0Y864_9ZZZZ</name>
<sequence length="194" mass="21662">MAYGANKSLTYQKVFGTFEKEYGVNIKIITPSLGCLPSLESRKNNQIANIVIGLTNMNGVQAVKDGLLVKYNAPEANINSSIVKEMGQAAPYLTPYEYSYLGIDYNKTGAQSGQFNPTFSNLMTKQNASNLLIENPTTSDTGKGFLLWEIAYYEDVLHQNWTIFWNASKQYETNHIFNSWSSAFKQFESASSST</sequence>
<dbReference type="AlphaFoldDB" id="T0Y864"/>
<dbReference type="PANTHER" id="PTHR30006">
    <property type="entry name" value="THIAMINE-BINDING PERIPLASMIC PROTEIN-RELATED"/>
    <property type="match status" value="1"/>
</dbReference>
<dbReference type="EMBL" id="AUZX01015331">
    <property type="protein sequence ID" value="EQD29333.1"/>
    <property type="molecule type" value="Genomic_DNA"/>
</dbReference>
<comment type="caution">
    <text evidence="2">The sequence shown here is derived from an EMBL/GenBank/DDBJ whole genome shotgun (WGS) entry which is preliminary data.</text>
</comment>
<feature type="non-terminal residue" evidence="2">
    <location>
        <position position="194"/>
    </location>
</feature>
<evidence type="ECO:0000256" key="1">
    <source>
        <dbReference type="ARBA" id="ARBA00022729"/>
    </source>
</evidence>
<reference evidence="2" key="2">
    <citation type="journal article" date="2014" name="ISME J.">
        <title>Microbial stratification in low pH oxic and suboxic macroscopic growths along an acid mine drainage.</title>
        <authorList>
            <person name="Mendez-Garcia C."/>
            <person name="Mesa V."/>
            <person name="Sprenger R.R."/>
            <person name="Richter M."/>
            <person name="Diez M.S."/>
            <person name="Solano J."/>
            <person name="Bargiela R."/>
            <person name="Golyshina O.V."/>
            <person name="Manteca A."/>
            <person name="Ramos J.L."/>
            <person name="Gallego J.R."/>
            <person name="Llorente I."/>
            <person name="Martins Dos Santos V.A."/>
            <person name="Jensen O.N."/>
            <person name="Pelaez A.I."/>
            <person name="Sanchez J."/>
            <person name="Ferrer M."/>
        </authorList>
    </citation>
    <scope>NUCLEOTIDE SEQUENCE</scope>
</reference>
<accession>T0Y864</accession>
<reference evidence="2" key="1">
    <citation type="submission" date="2013-08" db="EMBL/GenBank/DDBJ databases">
        <authorList>
            <person name="Mendez C."/>
            <person name="Richter M."/>
            <person name="Ferrer M."/>
            <person name="Sanchez J."/>
        </authorList>
    </citation>
    <scope>NUCLEOTIDE SEQUENCE</scope>
</reference>
<evidence type="ECO:0000313" key="2">
    <source>
        <dbReference type="EMBL" id="EQD29333.1"/>
    </source>
</evidence>
<protein>
    <submittedName>
        <fullName evidence="2">ABC transporter periplasmic-binding protein</fullName>
    </submittedName>
</protein>
<gene>
    <name evidence="2" type="ORF">B1A_20763</name>
</gene>
<proteinExistence type="predicted"/>
<dbReference type="Gene3D" id="3.40.190.10">
    <property type="entry name" value="Periplasmic binding protein-like II"/>
    <property type="match status" value="1"/>
</dbReference>
<dbReference type="PANTHER" id="PTHR30006:SF2">
    <property type="entry name" value="ABC TRANSPORTER SUBSTRATE-BINDING PROTEIN"/>
    <property type="match status" value="1"/>
</dbReference>